<name>A0ABS8NNK1_9BACT</name>
<sequence>MKKYFALLMCGACLSLSLGCDEGPSNVVGSASESDIDEYNRMLQESQAQMAEADEAMAKEMKKKPQR</sequence>
<reference evidence="2" key="1">
    <citation type="submission" date="2021-11" db="EMBL/GenBank/DDBJ databases">
        <title>Genome sequence.</title>
        <authorList>
            <person name="Sun Q."/>
        </authorList>
    </citation>
    <scope>NUCLEOTIDE SEQUENCE</scope>
    <source>
        <strain evidence="2">JC740</strain>
    </source>
</reference>
<evidence type="ECO:0008006" key="4">
    <source>
        <dbReference type="Google" id="ProtNLM"/>
    </source>
</evidence>
<dbReference type="PROSITE" id="PS51257">
    <property type="entry name" value="PROKAR_LIPOPROTEIN"/>
    <property type="match status" value="1"/>
</dbReference>
<evidence type="ECO:0000256" key="1">
    <source>
        <dbReference type="SAM" id="Coils"/>
    </source>
</evidence>
<comment type="caution">
    <text evidence="2">The sequence shown here is derived from an EMBL/GenBank/DDBJ whole genome shotgun (WGS) entry which is preliminary data.</text>
</comment>
<dbReference type="EMBL" id="JAJKFW010000063">
    <property type="protein sequence ID" value="MCC9645145.1"/>
    <property type="molecule type" value="Genomic_DNA"/>
</dbReference>
<keyword evidence="3" id="KW-1185">Reference proteome</keyword>
<feature type="coiled-coil region" evidence="1">
    <location>
        <begin position="36"/>
        <end position="63"/>
    </location>
</feature>
<gene>
    <name evidence="2" type="ORF">LOC71_22935</name>
</gene>
<protein>
    <recommendedName>
        <fullName evidence="4">Secreted protein</fullName>
    </recommendedName>
</protein>
<proteinExistence type="predicted"/>
<dbReference type="Proteomes" id="UP001430306">
    <property type="component" value="Unassembled WGS sequence"/>
</dbReference>
<organism evidence="2 3">
    <name type="scientific">Rhodopirellula halodulae</name>
    <dbReference type="NCBI Taxonomy" id="2894198"/>
    <lineage>
        <taxon>Bacteria</taxon>
        <taxon>Pseudomonadati</taxon>
        <taxon>Planctomycetota</taxon>
        <taxon>Planctomycetia</taxon>
        <taxon>Pirellulales</taxon>
        <taxon>Pirellulaceae</taxon>
        <taxon>Rhodopirellula</taxon>
    </lineage>
</organism>
<dbReference type="RefSeq" id="WP_230256352.1">
    <property type="nucleotide sequence ID" value="NZ_JAJKFV010000030.1"/>
</dbReference>
<evidence type="ECO:0000313" key="3">
    <source>
        <dbReference type="Proteomes" id="UP001430306"/>
    </source>
</evidence>
<evidence type="ECO:0000313" key="2">
    <source>
        <dbReference type="EMBL" id="MCC9645145.1"/>
    </source>
</evidence>
<keyword evidence="1" id="KW-0175">Coiled coil</keyword>
<accession>A0ABS8NNK1</accession>